<feature type="transmembrane region" description="Helical" evidence="1">
    <location>
        <begin position="39"/>
        <end position="60"/>
    </location>
</feature>
<accession>A0A974A5P3</accession>
<protein>
    <submittedName>
        <fullName evidence="2">Uncharacterized protein</fullName>
    </submittedName>
</protein>
<proteinExistence type="predicted"/>
<reference evidence="2" key="1">
    <citation type="submission" date="2020-06" db="EMBL/GenBank/DDBJ databases">
        <title>Whole Genome Sequence of Bradyrhizobium sp. Strain 1S1.</title>
        <authorList>
            <person name="Bromfield E.S.P."/>
            <person name="Cloutier S."/>
        </authorList>
    </citation>
    <scope>NUCLEOTIDE SEQUENCE [LARGE SCALE GENOMIC DNA]</scope>
    <source>
        <strain evidence="2">1S1</strain>
    </source>
</reference>
<evidence type="ECO:0000313" key="2">
    <source>
        <dbReference type="EMBL" id="NVI50711.1"/>
    </source>
</evidence>
<gene>
    <name evidence="2" type="ORF">HAP48_049850</name>
</gene>
<comment type="caution">
    <text evidence="2">The sequence shown here is derived from an EMBL/GenBank/DDBJ whole genome shotgun (WGS) entry which is preliminary data.</text>
</comment>
<organism evidence="2">
    <name type="scientific">Bradyrhizobium septentrionale</name>
    <dbReference type="NCBI Taxonomy" id="1404411"/>
    <lineage>
        <taxon>Bacteria</taxon>
        <taxon>Pseudomonadati</taxon>
        <taxon>Pseudomonadota</taxon>
        <taxon>Alphaproteobacteria</taxon>
        <taxon>Hyphomicrobiales</taxon>
        <taxon>Nitrobacteraceae</taxon>
        <taxon>Bradyrhizobium</taxon>
    </lineage>
</organism>
<dbReference type="EMBL" id="JAAOLE020000002">
    <property type="protein sequence ID" value="NVI50711.1"/>
    <property type="molecule type" value="Genomic_DNA"/>
</dbReference>
<keyword evidence="1" id="KW-0812">Transmembrane</keyword>
<keyword evidence="1" id="KW-0472">Membrane</keyword>
<dbReference type="AlphaFoldDB" id="A0A974A5P3"/>
<keyword evidence="1" id="KW-1133">Transmembrane helix</keyword>
<dbReference type="RefSeq" id="WP_166217193.1">
    <property type="nucleotide sequence ID" value="NZ_CP088284.1"/>
</dbReference>
<name>A0A974A5P3_9BRAD</name>
<sequence length="68" mass="7227">MEKRATMKIDLLAYGVTELSPEEAAATLGGSFWKVFDRVVQTVVNVATVVVGAIIGVGMIRGRGGRHP</sequence>
<evidence type="ECO:0000256" key="1">
    <source>
        <dbReference type="SAM" id="Phobius"/>
    </source>
</evidence>